<name>A0A1C7D4T7_9SPHN</name>
<feature type="compositionally biased region" description="Acidic residues" evidence="1">
    <location>
        <begin position="522"/>
        <end position="542"/>
    </location>
</feature>
<dbReference type="KEGG" id="anh:A6F65_00146"/>
<reference evidence="4 5" key="1">
    <citation type="submission" date="2016-07" db="EMBL/GenBank/DDBJ databases">
        <title>Complete genome sequence of Altererythrobacter namhicola JCM 16345T, containing esterase-encoding genes.</title>
        <authorList>
            <person name="Cheng H."/>
            <person name="Wu Y.-H."/>
            <person name="Jian S.-L."/>
            <person name="Huo Y.-Y."/>
            <person name="Wang C.-S."/>
            <person name="Xu X.-W."/>
        </authorList>
    </citation>
    <scope>NUCLEOTIDE SEQUENCE [LARGE SCALE GENOMIC DNA]</scope>
    <source>
        <strain evidence="4 5">JCM 16345</strain>
    </source>
</reference>
<gene>
    <name evidence="4" type="ORF">A6F65_00146</name>
</gene>
<evidence type="ECO:0000256" key="1">
    <source>
        <dbReference type="SAM" id="MobiDB-lite"/>
    </source>
</evidence>
<sequence length="628" mass="72870">MKPDKLTVFEVFSKEKRFVIPLFQRSYVWNEQDQWEPLWEDISSRAVAHLDRLEKDVEGEVRSHFLGAVVLNVTKTPGRGIARSDVIDGQQRLTTLQIFLSALRDLSEELHAEKSDRELFKRLTRNPDCDDDSDELFKVWPTNSDQADFAKVVLAGSANELSITYADYGDSPPRLAQAYLYFEKALRDFLTSEELEAQIGDRFLSIVKAIKDSLQLIVIELEPGDDPQIIFETLNARGQPLLPSDLIRNFVFMRITDKESNRLYGTYWHHFDTDRVDEPDEDGENRFWHIEERQGRLLRPRIDLFIFHYLVMQTESSIRIERLFKEFRDWRDSGSLSNEEFLADLKAASGHFRRLISPEGDSRLEVFARRLRSLDTSTVYPLLLFLASIEGRPGKSAEVDQAVQDVESFMIRRFMWNLTTKNYNKFFVSVLAKAKAAHREGRSVASAIRAELLRSQEWSAVWPDDEGFEEGWCWKKLYVRSRPDRAVMILSALENASRTNKNERVNIQSGLTVEHLLPQNGELDDYPYASDEDYEREEDESVEEGREDMMHTVGNLTLLTGPLNSSVSNGPWPKKTRAMVEDSDLRLNAWLRNDPPRVWHEGKIWERSEELFELAREIWPRPDPAGDV</sequence>
<evidence type="ECO:0000313" key="5">
    <source>
        <dbReference type="Proteomes" id="UP000092698"/>
    </source>
</evidence>
<evidence type="ECO:0000259" key="3">
    <source>
        <dbReference type="Pfam" id="PF07510"/>
    </source>
</evidence>
<dbReference type="RefSeq" id="WP_067784690.1">
    <property type="nucleotide sequence ID" value="NZ_CP016545.1"/>
</dbReference>
<dbReference type="Pfam" id="PF07510">
    <property type="entry name" value="GmrSD_C"/>
    <property type="match status" value="1"/>
</dbReference>
<proteinExistence type="predicted"/>
<feature type="domain" description="GmrSD restriction endonucleases C-terminal" evidence="3">
    <location>
        <begin position="462"/>
        <end position="613"/>
    </location>
</feature>
<protein>
    <recommendedName>
        <fullName evidence="6">DUF262 domain-containing protein</fullName>
    </recommendedName>
</protein>
<dbReference type="EMBL" id="CP016545">
    <property type="protein sequence ID" value="ANU06474.1"/>
    <property type="molecule type" value="Genomic_DNA"/>
</dbReference>
<dbReference type="PANTHER" id="PTHR35149">
    <property type="entry name" value="SLL5132 PROTEIN"/>
    <property type="match status" value="1"/>
</dbReference>
<dbReference type="InterPro" id="IPR004919">
    <property type="entry name" value="GmrSD_N"/>
</dbReference>
<feature type="domain" description="GmrSD restriction endonucleases N-terminal" evidence="2">
    <location>
        <begin position="9"/>
        <end position="252"/>
    </location>
</feature>
<accession>A0A1C7D4T7</accession>
<dbReference type="AlphaFoldDB" id="A0A1C7D4T7"/>
<feature type="region of interest" description="Disordered" evidence="1">
    <location>
        <begin position="521"/>
        <end position="544"/>
    </location>
</feature>
<dbReference type="Pfam" id="PF03235">
    <property type="entry name" value="GmrSD_N"/>
    <property type="match status" value="1"/>
</dbReference>
<organism evidence="4 5">
    <name type="scientific">Paraurantiacibacter namhicola</name>
    <dbReference type="NCBI Taxonomy" id="645517"/>
    <lineage>
        <taxon>Bacteria</taxon>
        <taxon>Pseudomonadati</taxon>
        <taxon>Pseudomonadota</taxon>
        <taxon>Alphaproteobacteria</taxon>
        <taxon>Sphingomonadales</taxon>
        <taxon>Erythrobacteraceae</taxon>
        <taxon>Paraurantiacibacter</taxon>
    </lineage>
</organism>
<evidence type="ECO:0008006" key="6">
    <source>
        <dbReference type="Google" id="ProtNLM"/>
    </source>
</evidence>
<dbReference type="InterPro" id="IPR011089">
    <property type="entry name" value="GmrSD_C"/>
</dbReference>
<evidence type="ECO:0000259" key="2">
    <source>
        <dbReference type="Pfam" id="PF03235"/>
    </source>
</evidence>
<dbReference type="Proteomes" id="UP000092698">
    <property type="component" value="Chromosome"/>
</dbReference>
<dbReference type="PANTHER" id="PTHR35149:SF2">
    <property type="entry name" value="DUF262 DOMAIN-CONTAINING PROTEIN"/>
    <property type="match status" value="1"/>
</dbReference>
<dbReference type="OrthoDB" id="9798761at2"/>
<dbReference type="STRING" id="645517.A6F65_00146"/>
<keyword evidence="5" id="KW-1185">Reference proteome</keyword>
<evidence type="ECO:0000313" key="4">
    <source>
        <dbReference type="EMBL" id="ANU06474.1"/>
    </source>
</evidence>
<dbReference type="PATRIC" id="fig|645517.4.peg.147"/>